<comment type="caution">
    <text evidence="2">The sequence shown here is derived from an EMBL/GenBank/DDBJ whole genome shotgun (WGS) entry which is preliminary data.</text>
</comment>
<accession>A0A834MKJ4</accession>
<name>A0A834MKJ4_RHYFE</name>
<dbReference type="EMBL" id="JAACXV010000097">
    <property type="protein sequence ID" value="KAF7283590.1"/>
    <property type="molecule type" value="Genomic_DNA"/>
</dbReference>
<dbReference type="Proteomes" id="UP000625711">
    <property type="component" value="Unassembled WGS sequence"/>
</dbReference>
<evidence type="ECO:0000256" key="1">
    <source>
        <dbReference type="SAM" id="MobiDB-lite"/>
    </source>
</evidence>
<dbReference type="AlphaFoldDB" id="A0A834MKJ4"/>
<proteinExistence type="predicted"/>
<protein>
    <submittedName>
        <fullName evidence="2">Uncharacterized protein</fullName>
    </submittedName>
</protein>
<organism evidence="2 3">
    <name type="scientific">Rhynchophorus ferrugineus</name>
    <name type="common">Red palm weevil</name>
    <name type="synonym">Curculio ferrugineus</name>
    <dbReference type="NCBI Taxonomy" id="354439"/>
    <lineage>
        <taxon>Eukaryota</taxon>
        <taxon>Metazoa</taxon>
        <taxon>Ecdysozoa</taxon>
        <taxon>Arthropoda</taxon>
        <taxon>Hexapoda</taxon>
        <taxon>Insecta</taxon>
        <taxon>Pterygota</taxon>
        <taxon>Neoptera</taxon>
        <taxon>Endopterygota</taxon>
        <taxon>Coleoptera</taxon>
        <taxon>Polyphaga</taxon>
        <taxon>Cucujiformia</taxon>
        <taxon>Curculionidae</taxon>
        <taxon>Dryophthorinae</taxon>
        <taxon>Rhynchophorus</taxon>
    </lineage>
</organism>
<reference evidence="2" key="1">
    <citation type="submission" date="2020-08" db="EMBL/GenBank/DDBJ databases">
        <title>Genome sequencing and assembly of the red palm weevil Rhynchophorus ferrugineus.</title>
        <authorList>
            <person name="Dias G.B."/>
            <person name="Bergman C.M."/>
            <person name="Manee M."/>
        </authorList>
    </citation>
    <scope>NUCLEOTIDE SEQUENCE</scope>
    <source>
        <strain evidence="2">AA-2017</strain>
        <tissue evidence="2">Whole larva</tissue>
    </source>
</reference>
<gene>
    <name evidence="2" type="ORF">GWI33_023381</name>
</gene>
<keyword evidence="3" id="KW-1185">Reference proteome</keyword>
<feature type="compositionally biased region" description="Basic and acidic residues" evidence="1">
    <location>
        <begin position="44"/>
        <end position="59"/>
    </location>
</feature>
<feature type="region of interest" description="Disordered" evidence="1">
    <location>
        <begin position="18"/>
        <end position="59"/>
    </location>
</feature>
<evidence type="ECO:0000313" key="2">
    <source>
        <dbReference type="EMBL" id="KAF7283590.1"/>
    </source>
</evidence>
<sequence length="100" mass="11824">MKLFQRLRPQKINQLKRALFGVNPTRSPSGAERCGGLQCSGRQRQREDERRGDGTENKKEYESNLWNENDNFVPCIRICKKTTFRWNTRTSINFFNLIKT</sequence>
<evidence type="ECO:0000313" key="3">
    <source>
        <dbReference type="Proteomes" id="UP000625711"/>
    </source>
</evidence>